<dbReference type="PANTHER" id="PTHR11575:SF6">
    <property type="entry name" value="2',3'-CYCLIC-NUCLEOTIDE 2'-PHOSPHODIESTERASE_3'-NUCLEOTIDASE"/>
    <property type="match status" value="1"/>
</dbReference>
<evidence type="ECO:0000256" key="4">
    <source>
        <dbReference type="ARBA" id="ARBA00004196"/>
    </source>
</evidence>
<dbReference type="RefSeq" id="WP_100292353.1">
    <property type="nucleotide sequence ID" value="NZ_PGGC01000004.1"/>
</dbReference>
<keyword evidence="6" id="KW-0479">Metal-binding</keyword>
<dbReference type="PRINTS" id="PR01607">
    <property type="entry name" value="APYRASEFAMLY"/>
</dbReference>
<evidence type="ECO:0000313" key="15">
    <source>
        <dbReference type="Proteomes" id="UP000235861"/>
    </source>
</evidence>
<comment type="similarity">
    <text evidence="5 11">Belongs to the 5'-nucleotidase family.</text>
</comment>
<feature type="chain" id="PRO_5013984076" evidence="11">
    <location>
        <begin position="23"/>
        <end position="661"/>
    </location>
</feature>
<evidence type="ECO:0000256" key="5">
    <source>
        <dbReference type="ARBA" id="ARBA00006654"/>
    </source>
</evidence>
<protein>
    <submittedName>
        <fullName evidence="14">Bifunctional 2',3'-cyclic-nucleotide 2'-phosphodiesterase/3'-nucleotidase</fullName>
    </submittedName>
</protein>
<dbReference type="GO" id="GO:0030288">
    <property type="term" value="C:outer membrane-bounded periplasmic space"/>
    <property type="evidence" value="ECO:0007669"/>
    <property type="project" value="TreeGrafter"/>
</dbReference>
<dbReference type="GO" id="GO:0000166">
    <property type="term" value="F:nucleotide binding"/>
    <property type="evidence" value="ECO:0007669"/>
    <property type="project" value="UniProtKB-KW"/>
</dbReference>
<dbReference type="PROSITE" id="PS00785">
    <property type="entry name" value="5_NUCLEOTIDASE_1"/>
    <property type="match status" value="1"/>
</dbReference>
<evidence type="ECO:0000256" key="7">
    <source>
        <dbReference type="ARBA" id="ARBA00022729"/>
    </source>
</evidence>
<feature type="domain" description="Calcineurin-like phosphoesterase" evidence="12">
    <location>
        <begin position="33"/>
        <end position="281"/>
    </location>
</feature>
<keyword evidence="10" id="KW-0511">Multifunctional enzyme</keyword>
<reference evidence="14 15" key="1">
    <citation type="submission" date="2017-11" db="EMBL/GenBank/DDBJ databases">
        <title>Draft genome sequence of environmental isolate Aeromonas cavernicola sp. nov. MDC 2508.</title>
        <authorList>
            <person name="Colston S.M."/>
            <person name="Navarro A."/>
            <person name="Martinez-Murcia A.J."/>
            <person name="Graf J."/>
        </authorList>
    </citation>
    <scope>NUCLEOTIDE SEQUENCE [LARGE SCALE GENOMIC DNA]</scope>
    <source>
        <strain evidence="14 15">MDC 2508</strain>
    </source>
</reference>
<dbReference type="PROSITE" id="PS00786">
    <property type="entry name" value="5_NUCLEOTIDASE_2"/>
    <property type="match status" value="1"/>
</dbReference>
<comment type="caution">
    <text evidence="14">The sequence shown here is derived from an EMBL/GenBank/DDBJ whole genome shotgun (WGS) entry which is preliminary data.</text>
</comment>
<comment type="catalytic activity">
    <reaction evidence="1">
        <text>a ribonucleoside 3'-phosphate + H2O = a ribonucleoside + phosphate</text>
        <dbReference type="Rhea" id="RHEA:10144"/>
        <dbReference type="ChEBI" id="CHEBI:13197"/>
        <dbReference type="ChEBI" id="CHEBI:15377"/>
        <dbReference type="ChEBI" id="CHEBI:18254"/>
        <dbReference type="ChEBI" id="CHEBI:43474"/>
        <dbReference type="EC" id="3.1.3.6"/>
    </reaction>
</comment>
<dbReference type="InterPro" id="IPR004843">
    <property type="entry name" value="Calcineurin-like_PHP"/>
</dbReference>
<evidence type="ECO:0000256" key="2">
    <source>
        <dbReference type="ARBA" id="ARBA00001730"/>
    </source>
</evidence>
<sequence>MKTTLKLSAVAVMVLLSGCNQNDEPTPGDVSLRLMETSDIHSNLLGFDYYQNRVDRKLGLSRTAVLIHQARQESPNHLLIDNGDLIQGSPLADFIHEQQLSQQWLSKQAHPAIKALNALNYDVGNLGNHEFNFGLDFLSATLQGANFPYVNANVFQPDAFDEQGAIDWRKQKFTPYVLLDRQVKDSNGRTQTIKVGVLGLTPPQISDWDKLNLQGKVVVADMVDTAQHYVPEMKAKGADIVVVVAHTGIIGGERQAMMENAALPLAKVAGVNALLLGHAHRTFPGDYPNIDGVDNDKGTLAGVPTVMPGVWGNHLGIVDLKLSWRDGRWQVVSSQSQLRAIDSSETSVEDPVVVDQVIADHEQANQWLDEALSKITQPIHSFFALVQDDTSIQIVSDAQLRHARKLQQDGVLKEAWPILSAAAPFRGGRNGPADFTYVAAGDISLRNVADLYVFPNTLQVVAVNGATVREWLERSAVQFNQIDPTNSATQWLVNERYRTFNFDVIDGVNYQIDVTQPARYNLEGNKVSDSYRITNLTYQGQPIDPAQMFYVVTNNYRASGGGNFPGVNAQAIVHEDQFETREVLADYLKELAANNPGGFAPPVNDNWRLADLPSNLDLRFYTSPLEEAKAVVGQRARYLSTQPASESKYPGFAVYQLTLAP</sequence>
<evidence type="ECO:0000259" key="12">
    <source>
        <dbReference type="Pfam" id="PF00149"/>
    </source>
</evidence>
<dbReference type="Proteomes" id="UP000235861">
    <property type="component" value="Unassembled WGS sequence"/>
</dbReference>
<dbReference type="PANTHER" id="PTHR11575">
    <property type="entry name" value="5'-NUCLEOTIDASE-RELATED"/>
    <property type="match status" value="1"/>
</dbReference>
<dbReference type="EMBL" id="PGGC01000004">
    <property type="protein sequence ID" value="PJG60712.1"/>
    <property type="molecule type" value="Genomic_DNA"/>
</dbReference>
<dbReference type="OrthoDB" id="9803927at2"/>
<comment type="cofactor">
    <cofactor evidence="3">
        <name>a divalent metal cation</name>
        <dbReference type="ChEBI" id="CHEBI:60240"/>
    </cofactor>
</comment>
<dbReference type="Pfam" id="PF02872">
    <property type="entry name" value="5_nucleotid_C"/>
    <property type="match status" value="1"/>
</dbReference>
<feature type="signal peptide" evidence="11">
    <location>
        <begin position="1"/>
        <end position="22"/>
    </location>
</feature>
<evidence type="ECO:0000256" key="10">
    <source>
        <dbReference type="ARBA" id="ARBA00023268"/>
    </source>
</evidence>
<dbReference type="SUPFAM" id="SSF56300">
    <property type="entry name" value="Metallo-dependent phosphatases"/>
    <property type="match status" value="1"/>
</dbReference>
<dbReference type="InterPro" id="IPR036907">
    <property type="entry name" value="5'-Nucleotdase_C_sf"/>
</dbReference>
<keyword evidence="7 11" id="KW-0732">Signal</keyword>
<evidence type="ECO:0000256" key="6">
    <source>
        <dbReference type="ARBA" id="ARBA00022723"/>
    </source>
</evidence>
<proteinExistence type="inferred from homology"/>
<keyword evidence="15" id="KW-1185">Reference proteome</keyword>
<dbReference type="InterPro" id="IPR029052">
    <property type="entry name" value="Metallo-depent_PP-like"/>
</dbReference>
<dbReference type="InterPro" id="IPR041827">
    <property type="entry name" value="CpdB_N"/>
</dbReference>
<dbReference type="InterPro" id="IPR008334">
    <property type="entry name" value="5'-Nucleotdase_C"/>
</dbReference>
<organism evidence="14 15">
    <name type="scientific">Aeromonas cavernicola</name>
    <dbReference type="NCBI Taxonomy" id="1006623"/>
    <lineage>
        <taxon>Bacteria</taxon>
        <taxon>Pseudomonadati</taxon>
        <taxon>Pseudomonadota</taxon>
        <taxon>Gammaproteobacteria</taxon>
        <taxon>Aeromonadales</taxon>
        <taxon>Aeromonadaceae</taxon>
        <taxon>Aeromonas</taxon>
    </lineage>
</organism>
<dbReference type="InterPro" id="IPR006146">
    <property type="entry name" value="5'-Nucleotdase_CS"/>
</dbReference>
<comment type="subcellular location">
    <subcellularLocation>
        <location evidence="4">Cell envelope</location>
    </subcellularLocation>
</comment>
<dbReference type="AlphaFoldDB" id="A0A2H9U9L6"/>
<dbReference type="Gene3D" id="3.90.780.10">
    <property type="entry name" value="5'-Nucleotidase, C-terminal domain"/>
    <property type="match status" value="1"/>
</dbReference>
<dbReference type="PROSITE" id="PS51257">
    <property type="entry name" value="PROKAR_LIPOPROTEIN"/>
    <property type="match status" value="1"/>
</dbReference>
<dbReference type="CDD" id="cd07410">
    <property type="entry name" value="MPP_CpdB_N"/>
    <property type="match status" value="1"/>
</dbReference>
<accession>A0A2H9U9L6</accession>
<keyword evidence="9 11" id="KW-0378">Hydrolase</keyword>
<evidence type="ECO:0000313" key="14">
    <source>
        <dbReference type="EMBL" id="PJG60712.1"/>
    </source>
</evidence>
<name>A0A2H9U9L6_9GAMM</name>
<dbReference type="SUPFAM" id="SSF55816">
    <property type="entry name" value="5'-nucleotidase (syn. UDP-sugar hydrolase), C-terminal domain"/>
    <property type="match status" value="1"/>
</dbReference>
<dbReference type="GO" id="GO:0008663">
    <property type="term" value="F:2',3'-cyclic-nucleotide 2'-phosphodiesterase activity"/>
    <property type="evidence" value="ECO:0007669"/>
    <property type="project" value="UniProtKB-EC"/>
</dbReference>
<dbReference type="Pfam" id="PF00149">
    <property type="entry name" value="Metallophos"/>
    <property type="match status" value="1"/>
</dbReference>
<evidence type="ECO:0000256" key="8">
    <source>
        <dbReference type="ARBA" id="ARBA00022741"/>
    </source>
</evidence>
<dbReference type="GO" id="GO:0009166">
    <property type="term" value="P:nucleotide catabolic process"/>
    <property type="evidence" value="ECO:0007669"/>
    <property type="project" value="InterPro"/>
</dbReference>
<comment type="catalytic activity">
    <reaction evidence="2">
        <text>a nucleoside 2',3'-cyclic phosphate + H2O = a nucleoside 3'-phosphate + H(+)</text>
        <dbReference type="Rhea" id="RHEA:19621"/>
        <dbReference type="ChEBI" id="CHEBI:15377"/>
        <dbReference type="ChEBI" id="CHEBI:15378"/>
        <dbReference type="ChEBI" id="CHEBI:66949"/>
        <dbReference type="ChEBI" id="CHEBI:66954"/>
        <dbReference type="EC" id="3.1.4.16"/>
    </reaction>
</comment>
<evidence type="ECO:0000256" key="9">
    <source>
        <dbReference type="ARBA" id="ARBA00022801"/>
    </source>
</evidence>
<dbReference type="NCBIfam" id="NF006938">
    <property type="entry name" value="PRK09420.1"/>
    <property type="match status" value="1"/>
</dbReference>
<dbReference type="InterPro" id="IPR006179">
    <property type="entry name" value="5_nucleotidase/apyrase"/>
</dbReference>
<feature type="domain" description="5'-Nucleotidase C-terminal" evidence="13">
    <location>
        <begin position="386"/>
        <end position="566"/>
    </location>
</feature>
<dbReference type="GO" id="GO:0008254">
    <property type="term" value="F:3'-nucleotidase activity"/>
    <property type="evidence" value="ECO:0007669"/>
    <property type="project" value="UniProtKB-EC"/>
</dbReference>
<keyword evidence="8 11" id="KW-0547">Nucleotide-binding</keyword>
<evidence type="ECO:0000256" key="1">
    <source>
        <dbReference type="ARBA" id="ARBA00000527"/>
    </source>
</evidence>
<dbReference type="Gene3D" id="3.60.21.10">
    <property type="match status" value="1"/>
</dbReference>
<evidence type="ECO:0000256" key="3">
    <source>
        <dbReference type="ARBA" id="ARBA00001968"/>
    </source>
</evidence>
<evidence type="ECO:0000259" key="13">
    <source>
        <dbReference type="Pfam" id="PF02872"/>
    </source>
</evidence>
<gene>
    <name evidence="14" type="ORF">CUC53_00545</name>
</gene>
<evidence type="ECO:0000256" key="11">
    <source>
        <dbReference type="RuleBase" id="RU362119"/>
    </source>
</evidence>
<dbReference type="GO" id="GO:0046872">
    <property type="term" value="F:metal ion binding"/>
    <property type="evidence" value="ECO:0007669"/>
    <property type="project" value="UniProtKB-KW"/>
</dbReference>